<dbReference type="Pfam" id="PF13328">
    <property type="entry name" value="HD_4"/>
    <property type="match status" value="1"/>
</dbReference>
<dbReference type="SMART" id="SM00954">
    <property type="entry name" value="RelA_SpoT"/>
    <property type="match status" value="1"/>
</dbReference>
<dbReference type="Gene3D" id="3.30.460.10">
    <property type="entry name" value="Beta Polymerase, domain 2"/>
    <property type="match status" value="1"/>
</dbReference>
<evidence type="ECO:0000313" key="9">
    <source>
        <dbReference type="EMBL" id="KPW66241.1"/>
    </source>
</evidence>
<comment type="pathway">
    <text evidence="2">Purine metabolism.</text>
</comment>
<dbReference type="Proteomes" id="UP000050564">
    <property type="component" value="Unassembled WGS sequence"/>
</dbReference>
<evidence type="ECO:0000256" key="1">
    <source>
        <dbReference type="ARBA" id="ARBA00019852"/>
    </source>
</evidence>
<comment type="function">
    <text evidence="6">In eubacteria ppGpp (guanosine 3'-diphosphate 5'-diphosphate) is a mediator of the stringent response that coordinates a variety of cellular activities in response to changes in nutritional abundance.</text>
</comment>
<dbReference type="Gene3D" id="1.10.3210.10">
    <property type="entry name" value="Hypothetical protein af1432"/>
    <property type="match status" value="1"/>
</dbReference>
<evidence type="ECO:0000313" key="12">
    <source>
        <dbReference type="Proteomes" id="UP000281372"/>
    </source>
</evidence>
<dbReference type="Proteomes" id="UP000281372">
    <property type="component" value="Unassembled WGS sequence"/>
</dbReference>
<evidence type="ECO:0000256" key="2">
    <source>
        <dbReference type="ARBA" id="ARBA00025704"/>
    </source>
</evidence>
<evidence type="ECO:0000313" key="11">
    <source>
        <dbReference type="Proteomes" id="UP000050564"/>
    </source>
</evidence>
<dbReference type="InterPro" id="IPR045600">
    <property type="entry name" value="RelA/SpoT_AH_RIS"/>
</dbReference>
<gene>
    <name evidence="9" type="ORF">ALO81_04936</name>
    <name evidence="10" type="ORF">ALQ64_04683</name>
</gene>
<dbReference type="PROSITE" id="PS51671">
    <property type="entry name" value="ACT"/>
    <property type="match status" value="1"/>
</dbReference>
<evidence type="ECO:0000259" key="8">
    <source>
        <dbReference type="PROSITE" id="PS51880"/>
    </source>
</evidence>
<dbReference type="EMBL" id="LJPX01000562">
    <property type="protein sequence ID" value="KPW66241.1"/>
    <property type="molecule type" value="Genomic_DNA"/>
</dbReference>
<dbReference type="FunFam" id="3.30.460.10:FF:000001">
    <property type="entry name" value="GTP pyrophosphokinase RelA"/>
    <property type="match status" value="1"/>
</dbReference>
<name>A0A0P9MCI9_PSECA</name>
<dbReference type="PATRIC" id="fig|86840.3.peg.4168"/>
<dbReference type="InterPro" id="IPR045865">
    <property type="entry name" value="ACT-like_dom_sf"/>
</dbReference>
<organism evidence="9 11">
    <name type="scientific">Pseudomonas cannabina</name>
    <dbReference type="NCBI Taxonomy" id="86840"/>
    <lineage>
        <taxon>Bacteria</taxon>
        <taxon>Pseudomonadati</taxon>
        <taxon>Pseudomonadota</taxon>
        <taxon>Gammaproteobacteria</taxon>
        <taxon>Pseudomonadales</taxon>
        <taxon>Pseudomonadaceae</taxon>
        <taxon>Pseudomonas</taxon>
    </lineage>
</organism>
<keyword evidence="9" id="KW-0378">Hydrolase</keyword>
<dbReference type="InterPro" id="IPR007685">
    <property type="entry name" value="RelA_SpoT"/>
</dbReference>
<sequence>MDRVWLLTGNLIQSDWPANAGPCLPGKGHSLRRLATDGAIHRAVGKVSSMVQVRANQPINTDGSINLDAWLDHIVSVDLVLDREVMKKACEFARQAEQNDKAHKNHWADDTSSFQTGLEIAEILADLKLDQDSLVAAVIYRGVREGVIPLPEVEQRFGSTVAKLIDGVLRMAAISASLSPRQSLVLGSQAQVENLRKMLVAMVDDVRVALIKLAERTCAIRAVKNADDEKRNRVAREVFDIYAPLAHRLGIGHIKWELEDLSFRYLEPDQYKQIAKLLHERRLDRERFISEVMSQLDNELQATGVTADISGRAKHIYSIWRKMQRKGLAFSQIYDVRALRVLVPEMRDCYTALGIVHTLWRHIPKEFDDYIANPKENGYRSLHTAVIGPEGKVLEVQIRTHAMHEEAELGVCAHWRYKGTDVKSGSNHYEEKISWLRQVLEWHEELGDIGGLADQLRVDIEPDRVYVFTPDGHAIDLPKGATPLDFAYRVHTEIGHNCRGAKINGRIVPLNYSLQTGEQVEIITSKHGTPSRDWLNSNLGYITTSRARAKIVHWFKLQARDQNVAAGRTLIERELARLALPQVDFDKLADKANHKTADDMFAALGAGDLRLAQLVNLAQQQVEPDRVNEQLELIPRKATGYKPGKRGDIQIQGVGNLMTQMAGCCQPLPGDAIVGYITQGRGVSIHRQDCASVLQLGGREPERIIQVSWGPVPVLTYPVDIIIRAYDRSGLLRDVTQVLLNERINVLAVNTRSNKEDNTALMSLTIEIPGLDALGRLLGRISQLPNIIETRRNRTP</sequence>
<dbReference type="InterPro" id="IPR012675">
    <property type="entry name" value="Beta-grasp_dom_sf"/>
</dbReference>
<dbReference type="InterPro" id="IPR033655">
    <property type="entry name" value="TGS_RelA/SpoT"/>
</dbReference>
<dbReference type="NCBIfam" id="NF008124">
    <property type="entry name" value="PRK10872.1"/>
    <property type="match status" value="1"/>
</dbReference>
<evidence type="ECO:0000256" key="3">
    <source>
        <dbReference type="ARBA" id="ARBA00029754"/>
    </source>
</evidence>
<evidence type="ECO:0000256" key="5">
    <source>
        <dbReference type="ARBA" id="ARBA00033308"/>
    </source>
</evidence>
<feature type="domain" description="TGS" evidence="8">
    <location>
        <begin position="463"/>
        <end position="524"/>
    </location>
</feature>
<dbReference type="InterPro" id="IPR012676">
    <property type="entry name" value="TGS-like"/>
</dbReference>
<dbReference type="GO" id="GO:0042594">
    <property type="term" value="P:response to starvation"/>
    <property type="evidence" value="ECO:0007669"/>
    <property type="project" value="TreeGrafter"/>
</dbReference>
<accession>A0A0P9MCI9</accession>
<dbReference type="GO" id="GO:0008893">
    <property type="term" value="F:guanosine-3',5'-bis(diphosphate) 3'-diphosphatase activity"/>
    <property type="evidence" value="ECO:0007669"/>
    <property type="project" value="TreeGrafter"/>
</dbReference>
<dbReference type="AlphaFoldDB" id="A0A0P9MCI9"/>
<dbReference type="Pfam" id="PF04607">
    <property type="entry name" value="RelA_SpoT"/>
    <property type="match status" value="1"/>
</dbReference>
<dbReference type="PROSITE" id="PS51880">
    <property type="entry name" value="TGS"/>
    <property type="match status" value="1"/>
</dbReference>
<comment type="similarity">
    <text evidence="6">Belongs to the relA/spoT family.</text>
</comment>
<comment type="caution">
    <text evidence="9">The sequence shown here is derived from an EMBL/GenBank/DDBJ whole genome shotgun (WGS) entry which is preliminary data.</text>
</comment>
<dbReference type="CDD" id="cd01668">
    <property type="entry name" value="TGS_RSH"/>
    <property type="match status" value="1"/>
</dbReference>
<protein>
    <recommendedName>
        <fullName evidence="1">GTP pyrophosphokinase</fullName>
    </recommendedName>
    <alternativeName>
        <fullName evidence="4">(p)ppGpp synthase</fullName>
    </alternativeName>
    <alternativeName>
        <fullName evidence="3">ATP:GTP 3'-pyrophosphotransferase</fullName>
    </alternativeName>
    <alternativeName>
        <fullName evidence="5">ppGpp synthase I</fullName>
    </alternativeName>
</protein>
<dbReference type="Pfam" id="PF13291">
    <property type="entry name" value="ACT_4"/>
    <property type="match status" value="1"/>
</dbReference>
<dbReference type="FunFam" id="3.10.20.30:FF:000002">
    <property type="entry name" value="GTP pyrophosphokinase (RelA/SpoT)"/>
    <property type="match status" value="1"/>
</dbReference>
<dbReference type="SUPFAM" id="SSF109604">
    <property type="entry name" value="HD-domain/PDEase-like"/>
    <property type="match status" value="1"/>
</dbReference>
<evidence type="ECO:0000256" key="6">
    <source>
        <dbReference type="RuleBase" id="RU003847"/>
    </source>
</evidence>
<dbReference type="EMBL" id="RBOW01000412">
    <property type="protein sequence ID" value="RMN32498.1"/>
    <property type="molecule type" value="Genomic_DNA"/>
</dbReference>
<proteinExistence type="inferred from homology"/>
<evidence type="ECO:0000256" key="4">
    <source>
        <dbReference type="ARBA" id="ARBA00032407"/>
    </source>
</evidence>
<reference evidence="9 11" key="1">
    <citation type="submission" date="2015-09" db="EMBL/GenBank/DDBJ databases">
        <title>Genome announcement of multiple Pseudomonas syringae strains.</title>
        <authorList>
            <person name="Thakur S."/>
            <person name="Wang P.W."/>
            <person name="Gong Y."/>
            <person name="Weir B.S."/>
            <person name="Guttman D.S."/>
        </authorList>
    </citation>
    <scope>NUCLEOTIDE SEQUENCE [LARGE SCALE GENOMIC DNA]</scope>
    <source>
        <strain evidence="9 11">ICMP2823</strain>
    </source>
</reference>
<reference evidence="10 12" key="2">
    <citation type="submission" date="2018-08" db="EMBL/GenBank/DDBJ databases">
        <title>Recombination of ecologically and evolutionarily significant loci maintains genetic cohesion in the Pseudomonas syringae species complex.</title>
        <authorList>
            <person name="Dillon M."/>
            <person name="Thakur S."/>
            <person name="Almeida R.N.D."/>
            <person name="Weir B.S."/>
            <person name="Guttman D.S."/>
        </authorList>
    </citation>
    <scope>NUCLEOTIDE SEQUENCE [LARGE SCALE GENOMIC DNA]</scope>
    <source>
        <strain evidence="10 12">ICMP 2821</strain>
    </source>
</reference>
<evidence type="ECO:0000313" key="10">
    <source>
        <dbReference type="EMBL" id="RMN32498.1"/>
    </source>
</evidence>
<dbReference type="GO" id="GO:0005886">
    <property type="term" value="C:plasma membrane"/>
    <property type="evidence" value="ECO:0007669"/>
    <property type="project" value="TreeGrafter"/>
</dbReference>
<dbReference type="Gene3D" id="3.30.70.260">
    <property type="match status" value="1"/>
</dbReference>
<evidence type="ECO:0000259" key="7">
    <source>
        <dbReference type="PROSITE" id="PS51671"/>
    </source>
</evidence>
<dbReference type="GO" id="GO:0015969">
    <property type="term" value="P:guanosine tetraphosphate metabolic process"/>
    <property type="evidence" value="ECO:0007669"/>
    <property type="project" value="InterPro"/>
</dbReference>
<dbReference type="GO" id="GO:0008728">
    <property type="term" value="F:GTP diphosphokinase activity"/>
    <property type="evidence" value="ECO:0007669"/>
    <property type="project" value="TreeGrafter"/>
</dbReference>
<dbReference type="CDD" id="cd05399">
    <property type="entry name" value="NT_Rel-Spo_like"/>
    <property type="match status" value="1"/>
</dbReference>
<dbReference type="Pfam" id="PF02824">
    <property type="entry name" value="TGS"/>
    <property type="match status" value="1"/>
</dbReference>
<dbReference type="PANTHER" id="PTHR21262:SF31">
    <property type="entry name" value="GTP PYROPHOSPHOKINASE"/>
    <property type="match status" value="1"/>
</dbReference>
<dbReference type="InterPro" id="IPR043519">
    <property type="entry name" value="NT_sf"/>
</dbReference>
<dbReference type="GO" id="GO:0015949">
    <property type="term" value="P:nucleobase-containing small molecule interconversion"/>
    <property type="evidence" value="ECO:0007669"/>
    <property type="project" value="UniProtKB-ARBA"/>
</dbReference>
<dbReference type="InterPro" id="IPR004095">
    <property type="entry name" value="TGS"/>
</dbReference>
<dbReference type="PANTHER" id="PTHR21262">
    <property type="entry name" value="GUANOSINE-3',5'-BIS DIPHOSPHATE 3'-PYROPHOSPHOHYDROLASE"/>
    <property type="match status" value="1"/>
</dbReference>
<dbReference type="CDD" id="cd04876">
    <property type="entry name" value="ACT_RelA-SpoT"/>
    <property type="match status" value="1"/>
</dbReference>
<dbReference type="SUPFAM" id="SSF81271">
    <property type="entry name" value="TGS-like"/>
    <property type="match status" value="1"/>
</dbReference>
<dbReference type="InterPro" id="IPR002912">
    <property type="entry name" value="ACT_dom"/>
</dbReference>
<dbReference type="SUPFAM" id="SSF81301">
    <property type="entry name" value="Nucleotidyltransferase"/>
    <property type="match status" value="1"/>
</dbReference>
<dbReference type="Gene3D" id="3.10.20.30">
    <property type="match status" value="1"/>
</dbReference>
<dbReference type="Pfam" id="PF19296">
    <property type="entry name" value="RelA_AH_RIS"/>
    <property type="match status" value="1"/>
</dbReference>
<dbReference type="NCBIfam" id="TIGR00691">
    <property type="entry name" value="spoT_relA"/>
    <property type="match status" value="1"/>
</dbReference>
<feature type="domain" description="ACT" evidence="7">
    <location>
        <begin position="720"/>
        <end position="795"/>
    </location>
</feature>
<dbReference type="SUPFAM" id="SSF55021">
    <property type="entry name" value="ACT-like"/>
    <property type="match status" value="1"/>
</dbReference>
<dbReference type="InterPro" id="IPR004811">
    <property type="entry name" value="RelA/Spo_fam"/>
</dbReference>